<feature type="region of interest" description="Disordered" evidence="1">
    <location>
        <begin position="1"/>
        <end position="36"/>
    </location>
</feature>
<evidence type="ECO:0000313" key="3">
    <source>
        <dbReference type="WBParaSite" id="EEL_0000710301-mRNA-1"/>
    </source>
</evidence>
<protein>
    <submittedName>
        <fullName evidence="3">Clathrin_bdg domain-containing protein</fullName>
    </submittedName>
</protein>
<dbReference type="Proteomes" id="UP000050640">
    <property type="component" value="Unplaced"/>
</dbReference>
<dbReference type="AlphaFoldDB" id="A0A0R3RXX8"/>
<accession>A0A0R3RXX8</accession>
<evidence type="ECO:0000313" key="2">
    <source>
        <dbReference type="Proteomes" id="UP000050640"/>
    </source>
</evidence>
<feature type="compositionally biased region" description="Acidic residues" evidence="1">
    <location>
        <begin position="9"/>
        <end position="23"/>
    </location>
</feature>
<keyword evidence="2" id="KW-1185">Reference proteome</keyword>
<sequence length="182" mass="20544">MNQTVDVIDWSESDADTYDDENEGTPSSSDDEFLHVDNHDNDWDENDAVDSNKFMQQLIVDSERQNLHGGSGNMQIASGMAPKKSADTDVGATADVMDWTTTSDDDTTDDTTALQLAISAIIPTDTTILFDTFENAFLTDRIIVSPRRNTSMNSLHNFRFQQSHEYFHPSFPDRRWSFSHLP</sequence>
<evidence type="ECO:0000256" key="1">
    <source>
        <dbReference type="SAM" id="MobiDB-lite"/>
    </source>
</evidence>
<organism evidence="2 3">
    <name type="scientific">Elaeophora elaphi</name>
    <dbReference type="NCBI Taxonomy" id="1147741"/>
    <lineage>
        <taxon>Eukaryota</taxon>
        <taxon>Metazoa</taxon>
        <taxon>Ecdysozoa</taxon>
        <taxon>Nematoda</taxon>
        <taxon>Chromadorea</taxon>
        <taxon>Rhabditida</taxon>
        <taxon>Spirurina</taxon>
        <taxon>Spiruromorpha</taxon>
        <taxon>Filarioidea</taxon>
        <taxon>Onchocercidae</taxon>
        <taxon>Elaeophora</taxon>
    </lineage>
</organism>
<reference evidence="3" key="1">
    <citation type="submission" date="2016-04" db="UniProtKB">
        <authorList>
            <consortium name="WormBaseParasite"/>
        </authorList>
    </citation>
    <scope>IDENTIFICATION</scope>
</reference>
<name>A0A0R3RXX8_9BILA</name>
<dbReference type="WBParaSite" id="EEL_0000710301-mRNA-1">
    <property type="protein sequence ID" value="EEL_0000710301-mRNA-1"/>
    <property type="gene ID" value="EEL_0000710301"/>
</dbReference>
<proteinExistence type="predicted"/>